<sequence length="523" mass="61597">MKKKKESKVLKDYIRDGKILYPPFLHSVGNIFQDVDRYREIMPEIIWLSALVKKTDFKTALLILRDIIPKISKILNKNKLYDIGMISVYLQLNSSAKNQLLGELHSEQNFALLKSIIMPIVSLYPQCPLKFYYNEDELSRLSHTEKDLDELKEIVYDYRDKYSKTCAQAQGLYIEIQHLIDKFIYNPNGPKPVIIDHLEFYPETEISQEVAGRNRTTAIMMKIVLPGAEPFSQEWIKSFWQTNREIGDCIYPTPIGISLDKLSISFCRKHLNIFKKYDERMNVFFEILFKELEPSFKRYEEEIILGLTTRIYRLIVHCFSFIHNWVADILQIYLRLISDAYIVLAWLIKKGTEKDYLDYYNFGLGQQKLHSEHTKEYLINLGLEENEIEEINYSQNYLKNHRLEQFIPVNLANWTKKSIRDMAIEIDQKHIYTFFYNPSNSAVHGGYDAIDRFYLIPCTNPFHGEHKIPYYWTKNEIDLYSLENILQIGDEIFNILAQKLSIKDFGSPGKDAFETLLNTKLSV</sequence>
<protein>
    <submittedName>
        <fullName evidence="1">Uncharacterized protein</fullName>
    </submittedName>
</protein>
<name>K8Y8I9_9LEPT</name>
<dbReference type="PATRIC" id="fig|758847.3.peg.2009"/>
<organism evidence="1 2">
    <name type="scientific">Leptospira santarosai serovar Shermani str. LT 821</name>
    <dbReference type="NCBI Taxonomy" id="758847"/>
    <lineage>
        <taxon>Bacteria</taxon>
        <taxon>Pseudomonadati</taxon>
        <taxon>Spirochaetota</taxon>
        <taxon>Spirochaetia</taxon>
        <taxon>Leptospirales</taxon>
        <taxon>Leptospiraceae</taxon>
        <taxon>Leptospira</taxon>
    </lineage>
</organism>
<reference evidence="1 2" key="2">
    <citation type="journal article" date="2014" name="Emerg. Microbes Infect.">
        <title>Potential impact on kidney infection: a whole-genome analysis of Leptospira santarosai serovar Shermani.</title>
        <authorList>
            <person name="Chou L.F."/>
            <person name="Chen T.W."/>
            <person name="Ko Y.C."/>
            <person name="Pan M.J."/>
            <person name="Tian Y.C."/>
            <person name="Chiu C.H."/>
            <person name="Tang P."/>
            <person name="Hung C.C."/>
            <person name="Yang C.W."/>
        </authorList>
    </citation>
    <scope>NUCLEOTIDE SEQUENCE</scope>
    <source>
        <strain evidence="1 2">LT 821</strain>
    </source>
</reference>
<evidence type="ECO:0000313" key="2">
    <source>
        <dbReference type="Proteomes" id="UP000035800"/>
    </source>
</evidence>
<reference evidence="1 2" key="1">
    <citation type="journal article" date="2012" name="Gene">
        <title>Sequence of Leptospira santarosai serovar Shermani genome and prediction of virulence-associated genes.</title>
        <authorList>
            <person name="Chou L.F."/>
            <person name="Chen Y.T."/>
            <person name="Lu C.W."/>
            <person name="Ko Y.C."/>
            <person name="Tang C.Y."/>
            <person name="Pan M.J."/>
            <person name="Tian Y.C."/>
            <person name="Chiu C.H."/>
            <person name="Hung C.C."/>
            <person name="Yang C.W."/>
        </authorList>
    </citation>
    <scope>NUCLEOTIDE SEQUENCE [LARGE SCALE GENOMIC DNA]</scope>
    <source>
        <strain evidence="1">LT 821</strain>
    </source>
</reference>
<accession>K8Y8I9</accession>
<dbReference type="GeneID" id="29740867"/>
<dbReference type="KEGG" id="lst:LSS_09598"/>
<dbReference type="EMBL" id="CP006694">
    <property type="protein sequence ID" value="EKT86892.1"/>
    <property type="molecule type" value="Genomic_DNA"/>
</dbReference>
<evidence type="ECO:0000313" key="1">
    <source>
        <dbReference type="EMBL" id="EKT86892.1"/>
    </source>
</evidence>
<proteinExistence type="predicted"/>
<dbReference type="Proteomes" id="UP000035800">
    <property type="component" value="Chromosome I"/>
</dbReference>
<dbReference type="AlphaFoldDB" id="K8Y8I9"/>
<dbReference type="RefSeq" id="WP_004460269.1">
    <property type="nucleotide sequence ID" value="NZ_CP006694.1"/>
</dbReference>
<dbReference type="Pfam" id="PF18928">
    <property type="entry name" value="DUF5677"/>
    <property type="match status" value="1"/>
</dbReference>
<gene>
    <name evidence="1" type="ORF">LSS_09598</name>
</gene>
<dbReference type="STRING" id="758847.LSS_09598"/>
<dbReference type="InterPro" id="IPR043733">
    <property type="entry name" value="DUF5677"/>
</dbReference>